<dbReference type="AlphaFoldDB" id="A0A433QH91"/>
<dbReference type="PANTHER" id="PTHR13486">
    <property type="entry name" value="TELOMERE LENGTH AND SILENCING PROTEIN 1 TLS1 FAMILY MEMBER"/>
    <property type="match status" value="1"/>
</dbReference>
<gene>
    <name evidence="5" type="ORF">BC938DRAFT_481018</name>
</gene>
<comment type="caution">
    <text evidence="5">The sequence shown here is derived from an EMBL/GenBank/DDBJ whole genome shotgun (WGS) entry which is preliminary data.</text>
</comment>
<feature type="compositionally biased region" description="Low complexity" evidence="4">
    <location>
        <begin position="239"/>
        <end position="291"/>
    </location>
</feature>
<dbReference type="InterPro" id="IPR010756">
    <property type="entry name" value="Tls1-like"/>
</dbReference>
<evidence type="ECO:0000256" key="1">
    <source>
        <dbReference type="ARBA" id="ARBA00004123"/>
    </source>
</evidence>
<feature type="compositionally biased region" description="Acidic residues" evidence="4">
    <location>
        <begin position="40"/>
        <end position="52"/>
    </location>
</feature>
<evidence type="ECO:0000256" key="3">
    <source>
        <dbReference type="ARBA" id="ARBA00023242"/>
    </source>
</evidence>
<dbReference type="GO" id="GO:0005681">
    <property type="term" value="C:spliceosomal complex"/>
    <property type="evidence" value="ECO:0007669"/>
    <property type="project" value="TreeGrafter"/>
</dbReference>
<evidence type="ECO:0000256" key="4">
    <source>
        <dbReference type="SAM" id="MobiDB-lite"/>
    </source>
</evidence>
<dbReference type="Pfam" id="PF07052">
    <property type="entry name" value="Hep_59"/>
    <property type="match status" value="1"/>
</dbReference>
<dbReference type="GO" id="GO:0000398">
    <property type="term" value="P:mRNA splicing, via spliceosome"/>
    <property type="evidence" value="ECO:0007669"/>
    <property type="project" value="TreeGrafter"/>
</dbReference>
<feature type="compositionally biased region" description="Gly residues" evidence="4">
    <location>
        <begin position="292"/>
        <end position="312"/>
    </location>
</feature>
<protein>
    <submittedName>
        <fullName evidence="5">Hepatocellular carcinoma-associated antigen 59-domain-containing protein</fullName>
    </submittedName>
</protein>
<evidence type="ECO:0000256" key="2">
    <source>
        <dbReference type="ARBA" id="ARBA00007643"/>
    </source>
</evidence>
<feature type="region of interest" description="Disordered" evidence="4">
    <location>
        <begin position="1"/>
        <end position="85"/>
    </location>
</feature>
<organism evidence="5 6">
    <name type="scientific">Jimgerdemannia flammicorona</name>
    <dbReference type="NCBI Taxonomy" id="994334"/>
    <lineage>
        <taxon>Eukaryota</taxon>
        <taxon>Fungi</taxon>
        <taxon>Fungi incertae sedis</taxon>
        <taxon>Mucoromycota</taxon>
        <taxon>Mucoromycotina</taxon>
        <taxon>Endogonomycetes</taxon>
        <taxon>Endogonales</taxon>
        <taxon>Endogonaceae</taxon>
        <taxon>Jimgerdemannia</taxon>
    </lineage>
</organism>
<dbReference type="PANTHER" id="PTHR13486:SF2">
    <property type="entry name" value="SPLICING FACTOR C9ORF78"/>
    <property type="match status" value="1"/>
</dbReference>
<feature type="region of interest" description="Disordered" evidence="4">
    <location>
        <begin position="144"/>
        <end position="167"/>
    </location>
</feature>
<feature type="compositionally biased region" description="Basic residues" evidence="4">
    <location>
        <begin position="1"/>
        <end position="11"/>
    </location>
</feature>
<feature type="compositionally biased region" description="Basic and acidic residues" evidence="4">
    <location>
        <begin position="221"/>
        <end position="231"/>
    </location>
</feature>
<reference evidence="5 6" key="1">
    <citation type="journal article" date="2018" name="New Phytol.">
        <title>Phylogenomics of Endogonaceae and evolution of mycorrhizas within Mucoromycota.</title>
        <authorList>
            <person name="Chang Y."/>
            <person name="Desiro A."/>
            <person name="Na H."/>
            <person name="Sandor L."/>
            <person name="Lipzen A."/>
            <person name="Clum A."/>
            <person name="Barry K."/>
            <person name="Grigoriev I.V."/>
            <person name="Martin F.M."/>
            <person name="Stajich J.E."/>
            <person name="Smith M.E."/>
            <person name="Bonito G."/>
            <person name="Spatafora J.W."/>
        </authorList>
    </citation>
    <scope>NUCLEOTIDE SEQUENCE [LARGE SCALE GENOMIC DNA]</scope>
    <source>
        <strain evidence="5 6">AD002</strain>
    </source>
</reference>
<dbReference type="EMBL" id="RBNJ01005581">
    <property type="protein sequence ID" value="RUS29129.1"/>
    <property type="molecule type" value="Genomic_DNA"/>
</dbReference>
<feature type="compositionally biased region" description="Basic and acidic residues" evidence="4">
    <location>
        <begin position="20"/>
        <end position="39"/>
    </location>
</feature>
<proteinExistence type="inferred from homology"/>
<comment type="subcellular location">
    <subcellularLocation>
        <location evidence="1">Nucleus</location>
    </subcellularLocation>
</comment>
<feature type="compositionally biased region" description="Acidic residues" evidence="4">
    <location>
        <begin position="154"/>
        <end position="163"/>
    </location>
</feature>
<name>A0A433QH91_9FUNG</name>
<evidence type="ECO:0000313" key="6">
    <source>
        <dbReference type="Proteomes" id="UP000274822"/>
    </source>
</evidence>
<dbReference type="Proteomes" id="UP000274822">
    <property type="component" value="Unassembled WGS sequence"/>
</dbReference>
<comment type="similarity">
    <text evidence="2">Belongs to the TLS1 family.</text>
</comment>
<accession>A0A433QH91</accession>
<feature type="region of interest" description="Disordered" evidence="4">
    <location>
        <begin position="221"/>
        <end position="312"/>
    </location>
</feature>
<keyword evidence="3" id="KW-0539">Nucleus</keyword>
<sequence length="312" mass="35258">MSTKKRNYRKKVVSDDDEPSLSKDITETDEEHKDHKDDAEAQEDVSETLEELLELRKLRRRPQGIDAQKLSKGDNKGKKKVKKAVDDPWKLKTGGIVNMDDVRAAERENEEGAEKGLKLDTFTKQTNTLDVDKHMMTYIETELKRRRGQSVEPKEEEEEEEEEAGFKDIYDELYQVPEHLKVEAKPVAEGNVQWSTQMLTAIPEVDLGIDVRLKNIEETEKAKRKMIEDQQKKKKDVSTKAVKSSQTTSTARRQTRTPRPALRARARAAAAGRRTTGATWQRTISYSSGSRRGCGGERGIGGGRGGSMVGEE</sequence>
<keyword evidence="6" id="KW-1185">Reference proteome</keyword>
<evidence type="ECO:0000313" key="5">
    <source>
        <dbReference type="EMBL" id="RUS29129.1"/>
    </source>
</evidence>